<dbReference type="GO" id="GO:0003677">
    <property type="term" value="F:DNA binding"/>
    <property type="evidence" value="ECO:0007669"/>
    <property type="project" value="InterPro"/>
</dbReference>
<reference evidence="3" key="1">
    <citation type="submission" date="2021-04" db="EMBL/GenBank/DDBJ databases">
        <title>Genome seq and assembly of Streptomyces sp. RG38.</title>
        <authorList>
            <person name="Chhetri G."/>
        </authorList>
    </citation>
    <scope>NUCLEOTIDE SEQUENCE</scope>
    <source>
        <strain evidence="3">RG38</strain>
    </source>
</reference>
<dbReference type="PANTHER" id="PTHR42998">
    <property type="entry name" value="TYPE I RESTRICTION ENZYME HINDVIIP M PROTEIN-RELATED"/>
    <property type="match status" value="1"/>
</dbReference>
<dbReference type="PANTHER" id="PTHR42998:SF1">
    <property type="entry name" value="TYPE I RESTRICTION ENZYME HINDI METHYLASE SUBUNIT"/>
    <property type="match status" value="1"/>
</dbReference>
<dbReference type="PRINTS" id="PR00507">
    <property type="entry name" value="N12N6MTFRASE"/>
</dbReference>
<dbReference type="GO" id="GO:0032259">
    <property type="term" value="P:methylation"/>
    <property type="evidence" value="ECO:0007669"/>
    <property type="project" value="UniProtKB-KW"/>
</dbReference>
<dbReference type="Proteomes" id="UP000677875">
    <property type="component" value="Unassembled WGS sequence"/>
</dbReference>
<feature type="domain" description="DNA methylase adenine-specific" evidence="2">
    <location>
        <begin position="204"/>
        <end position="499"/>
    </location>
</feature>
<evidence type="ECO:0000259" key="2">
    <source>
        <dbReference type="Pfam" id="PF02384"/>
    </source>
</evidence>
<keyword evidence="3" id="KW-0808">Transferase</keyword>
<dbReference type="RefSeq" id="WP_210876577.1">
    <property type="nucleotide sequence ID" value="NZ_JAGPNL010000013.1"/>
</dbReference>
<comment type="caution">
    <text evidence="3">The sequence shown here is derived from an EMBL/GenBank/DDBJ whole genome shotgun (WGS) entry which is preliminary data.</text>
</comment>
<protein>
    <submittedName>
        <fullName evidence="3">N-6 DNA methylase</fullName>
    </submittedName>
</protein>
<dbReference type="InterPro" id="IPR029063">
    <property type="entry name" value="SAM-dependent_MTases_sf"/>
</dbReference>
<accession>A0A941B3Y6</accession>
<dbReference type="GO" id="GO:0009307">
    <property type="term" value="P:DNA restriction-modification system"/>
    <property type="evidence" value="ECO:0007669"/>
    <property type="project" value="UniProtKB-KW"/>
</dbReference>
<name>A0A941B3Y6_9ACTN</name>
<dbReference type="InterPro" id="IPR003356">
    <property type="entry name" value="DNA_methylase_A-5"/>
</dbReference>
<keyword evidence="3" id="KW-0489">Methyltransferase</keyword>
<dbReference type="EMBL" id="JAGPNL010000013">
    <property type="protein sequence ID" value="MBQ0830815.1"/>
    <property type="molecule type" value="Genomic_DNA"/>
</dbReference>
<keyword evidence="1" id="KW-0680">Restriction system</keyword>
<dbReference type="SUPFAM" id="SSF53335">
    <property type="entry name" value="S-adenosyl-L-methionine-dependent methyltransferases"/>
    <property type="match status" value="1"/>
</dbReference>
<sequence>MTDFDVRSRGGDANPEFAGVLVSRPDIARLAGVKRPAVTNWERRYADYPAPLPRSEGARGAAPEMFRADEVLAWLSARPIPANALLPGEPSGTTYGDRFRAGLTGSRAGGLLAAVKELTGPAAERMRGPVPLPLYLDWLLYLVFRAIVEADGGQEGSQGRTQAGRDVAVPEEKYPRGLPADLQNLLDRNPPSSPEDGRQAFDLVLTLLRDAEDRGFGDFLTPPSVSRVMAGALAAVAPAVPTPYDPFCRTGELLAAYLDATAERDGPGPRRVRGRVLHDRALRIARMNVRVHGADDAELALGPGAPPPDPDGMFDVILTNPPFGGRTRDDGPPPAYWTYGPARRVEFDWLQYVISRLAPEGRAAVLMPAAAAFHTGAARTVRAGLVEAGIVECVMALPGQLFGQTAIKTHIWFLRATPGPVRDVLFVDGEDLGHVVSRTRQTLFDDDVARLVREYGSWCSAADSEREYPGTPGLSRAVAPGEIVAHDHRLDPATYVRTAMPEPAVTDSAEVRGRLAGLAQEIEVLQARARNADADALRQLRRYGL</sequence>
<evidence type="ECO:0000313" key="3">
    <source>
        <dbReference type="EMBL" id="MBQ0830815.1"/>
    </source>
</evidence>
<evidence type="ECO:0000313" key="4">
    <source>
        <dbReference type="Proteomes" id="UP000677875"/>
    </source>
</evidence>
<organism evidence="3 4">
    <name type="scientific">Streptomyces tagetis</name>
    <dbReference type="NCBI Taxonomy" id="2820809"/>
    <lineage>
        <taxon>Bacteria</taxon>
        <taxon>Bacillati</taxon>
        <taxon>Actinomycetota</taxon>
        <taxon>Actinomycetes</taxon>
        <taxon>Kitasatosporales</taxon>
        <taxon>Streptomycetaceae</taxon>
        <taxon>Streptomyces</taxon>
    </lineage>
</organism>
<keyword evidence="4" id="KW-1185">Reference proteome</keyword>
<dbReference type="InterPro" id="IPR002052">
    <property type="entry name" value="DNA_methylase_N6_adenine_CS"/>
</dbReference>
<proteinExistence type="predicted"/>
<dbReference type="AlphaFoldDB" id="A0A941B3Y6"/>
<dbReference type="GO" id="GO:0008170">
    <property type="term" value="F:N-methyltransferase activity"/>
    <property type="evidence" value="ECO:0007669"/>
    <property type="project" value="InterPro"/>
</dbReference>
<dbReference type="PROSITE" id="PS00092">
    <property type="entry name" value="N6_MTASE"/>
    <property type="match status" value="1"/>
</dbReference>
<dbReference type="Pfam" id="PF02384">
    <property type="entry name" value="N6_Mtase"/>
    <property type="match status" value="1"/>
</dbReference>
<gene>
    <name evidence="3" type="ORF">J5Y05_30670</name>
</gene>
<dbReference type="Gene3D" id="3.40.50.150">
    <property type="entry name" value="Vaccinia Virus protein VP39"/>
    <property type="match status" value="1"/>
</dbReference>
<evidence type="ECO:0000256" key="1">
    <source>
        <dbReference type="ARBA" id="ARBA00022747"/>
    </source>
</evidence>
<dbReference type="InterPro" id="IPR052916">
    <property type="entry name" value="Type-I_RE_MTase_Subunit"/>
</dbReference>